<dbReference type="PANTHER" id="PTHR31553:SF1">
    <property type="entry name" value="NF-KAPPA-B ESSENTIAL MODULATOR"/>
    <property type="match status" value="1"/>
</dbReference>
<reference evidence="7" key="1">
    <citation type="submission" date="2025-08" db="UniProtKB">
        <authorList>
            <consortium name="RefSeq"/>
        </authorList>
    </citation>
    <scope>IDENTIFICATION</scope>
    <source>
        <tissue evidence="7">Entire body</tissue>
    </source>
</reference>
<protein>
    <submittedName>
        <fullName evidence="7">NF-kappa-B essential modulator isoform X1</fullName>
    </submittedName>
</protein>
<dbReference type="Gene3D" id="1.20.5.390">
    <property type="entry name" value="L1 transposable element, trimerization domain"/>
    <property type="match status" value="1"/>
</dbReference>
<name>A0A7F5RBL1_AGRPL</name>
<dbReference type="InterPro" id="IPR021063">
    <property type="entry name" value="NEMO_N"/>
</dbReference>
<feature type="coiled-coil region" evidence="2">
    <location>
        <begin position="379"/>
        <end position="458"/>
    </location>
</feature>
<dbReference type="Gene3D" id="1.20.5.990">
    <property type="entry name" value="Nemo cc2-lz domain - 1d5 darpin complex"/>
    <property type="match status" value="1"/>
</dbReference>
<dbReference type="GO" id="GO:0005634">
    <property type="term" value="C:nucleus"/>
    <property type="evidence" value="ECO:0007669"/>
    <property type="project" value="TreeGrafter"/>
</dbReference>
<dbReference type="Pfam" id="PF16516">
    <property type="entry name" value="CC2-LZ"/>
    <property type="match status" value="1"/>
</dbReference>
<dbReference type="AlphaFoldDB" id="A0A7F5RBL1"/>
<keyword evidence="6" id="KW-1185">Reference proteome</keyword>
<feature type="domain" description="NF-kappa-B essential modulator NEMO CC2-LZ" evidence="5">
    <location>
        <begin position="364"/>
        <end position="448"/>
    </location>
</feature>
<evidence type="ECO:0000313" key="6">
    <source>
        <dbReference type="Proteomes" id="UP000192223"/>
    </source>
</evidence>
<dbReference type="InterPro" id="IPR051301">
    <property type="entry name" value="Optineurin/NFkB_EssMod"/>
</dbReference>
<dbReference type="GeneID" id="108739163"/>
<gene>
    <name evidence="7" type="primary">LOC108739163</name>
</gene>
<evidence type="ECO:0000259" key="5">
    <source>
        <dbReference type="Pfam" id="PF16516"/>
    </source>
</evidence>
<sequence>MASSVVEENHKQILSKGCYMSSESDDEESFVVLSKSIPPNEIGEEIFLEADVIRESLELASTMLKSIEEKNKENSELATITKIEKPSESVIMQNEEPISMPPSISTDLSPDEIQHKIDDLIEENMKLKETLHQNNLAMKKKYETLVLWQEEVLKVHESHKERFAETKQYIEKLKLENARLTVALQNSDDQNTKQTTEMKQDDLSQKNAELVLELEKLKQEIAKLEKEKLNENSKQNCEKQEVELIKSSFENVKQFEIEMTQKKVTCLEAQLDQVQAENEELKRKNEVMELTINSIKRELDEAVAQAEKLRHDIDTQTRNQSVTVNKLLEENKSLQDKLNQHIHDKSREEMNSKVVEQLTAAQMHITKLELLRKQDLDTITSKQEEIQSLEATLKQKTTDDDTVAALRTQLDLYKADFEAERHQKNNLKEEKEQLADDLRHLQRRNQQLLEEVERLRNGAFVVVEDDARGATSTPSAPQDELYKYVCPKCFLKVRDYPALESHVYRCIELDDQLP</sequence>
<dbReference type="RefSeq" id="XP_025833347.1">
    <property type="nucleotide sequence ID" value="XM_025977562.1"/>
</dbReference>
<evidence type="ECO:0000259" key="4">
    <source>
        <dbReference type="Pfam" id="PF11577"/>
    </source>
</evidence>
<dbReference type="GO" id="GO:0005737">
    <property type="term" value="C:cytoplasm"/>
    <property type="evidence" value="ECO:0007669"/>
    <property type="project" value="TreeGrafter"/>
</dbReference>
<dbReference type="CTD" id="37967"/>
<feature type="domain" description="NF-kappa-B essential modulator NEMO N-terminal" evidence="4">
    <location>
        <begin position="111"/>
        <end position="177"/>
    </location>
</feature>
<dbReference type="KEGG" id="apln:108739163"/>
<dbReference type="PANTHER" id="PTHR31553">
    <property type="entry name" value="NF-KAPPA-B ESSENTIAL MODULATOR"/>
    <property type="match status" value="1"/>
</dbReference>
<feature type="region of interest" description="Disordered" evidence="3">
    <location>
        <begin position="1"/>
        <end position="23"/>
    </location>
</feature>
<feature type="coiled-coil region" evidence="2">
    <location>
        <begin position="170"/>
        <end position="344"/>
    </location>
</feature>
<dbReference type="InterPro" id="IPR032419">
    <property type="entry name" value="CC2-LZ_dom"/>
</dbReference>
<dbReference type="Proteomes" id="UP000192223">
    <property type="component" value="Unplaced"/>
</dbReference>
<dbReference type="GO" id="GO:0070530">
    <property type="term" value="F:K63-linked polyubiquitin modification-dependent protein binding"/>
    <property type="evidence" value="ECO:0007669"/>
    <property type="project" value="TreeGrafter"/>
</dbReference>
<dbReference type="InParanoid" id="A0A7F5RBL1"/>
<keyword evidence="1 2" id="KW-0175">Coiled coil</keyword>
<evidence type="ECO:0000256" key="1">
    <source>
        <dbReference type="ARBA" id="ARBA00023054"/>
    </source>
</evidence>
<dbReference type="Pfam" id="PF11577">
    <property type="entry name" value="NEMO"/>
    <property type="match status" value="1"/>
</dbReference>
<evidence type="ECO:0000313" key="7">
    <source>
        <dbReference type="RefSeq" id="XP_025833347.1"/>
    </source>
</evidence>
<evidence type="ECO:0000256" key="3">
    <source>
        <dbReference type="SAM" id="MobiDB-lite"/>
    </source>
</evidence>
<organism evidence="6 7">
    <name type="scientific">Agrilus planipennis</name>
    <name type="common">Emerald ash borer</name>
    <name type="synonym">Agrilus marcopoli</name>
    <dbReference type="NCBI Taxonomy" id="224129"/>
    <lineage>
        <taxon>Eukaryota</taxon>
        <taxon>Metazoa</taxon>
        <taxon>Ecdysozoa</taxon>
        <taxon>Arthropoda</taxon>
        <taxon>Hexapoda</taxon>
        <taxon>Insecta</taxon>
        <taxon>Pterygota</taxon>
        <taxon>Neoptera</taxon>
        <taxon>Endopterygota</taxon>
        <taxon>Coleoptera</taxon>
        <taxon>Polyphaga</taxon>
        <taxon>Elateriformia</taxon>
        <taxon>Buprestoidea</taxon>
        <taxon>Buprestidae</taxon>
        <taxon>Agrilinae</taxon>
        <taxon>Agrilus</taxon>
    </lineage>
</organism>
<dbReference type="GO" id="GO:0043122">
    <property type="term" value="P:regulation of canonical NF-kappaB signal transduction"/>
    <property type="evidence" value="ECO:0007669"/>
    <property type="project" value="TreeGrafter"/>
</dbReference>
<dbReference type="FunCoup" id="A0A7F5RBL1">
    <property type="interactions" value="752"/>
</dbReference>
<dbReference type="OrthoDB" id="6343844at2759"/>
<proteinExistence type="predicted"/>
<accession>A0A7F5RBL1</accession>
<evidence type="ECO:0000256" key="2">
    <source>
        <dbReference type="SAM" id="Coils"/>
    </source>
</evidence>